<feature type="transmembrane region" description="Helical" evidence="7">
    <location>
        <begin position="103"/>
        <end position="122"/>
    </location>
</feature>
<dbReference type="GO" id="GO:0005886">
    <property type="term" value="C:plasma membrane"/>
    <property type="evidence" value="ECO:0007669"/>
    <property type="project" value="UniProtKB-SubCell"/>
</dbReference>
<evidence type="ECO:0000256" key="2">
    <source>
        <dbReference type="ARBA" id="ARBA00022448"/>
    </source>
</evidence>
<dbReference type="GO" id="GO:0022857">
    <property type="term" value="F:transmembrane transporter activity"/>
    <property type="evidence" value="ECO:0007669"/>
    <property type="project" value="InterPro"/>
</dbReference>
<evidence type="ECO:0000313" key="10">
    <source>
        <dbReference type="Proteomes" id="UP000542674"/>
    </source>
</evidence>
<keyword evidence="4 7" id="KW-0812">Transmembrane</keyword>
<evidence type="ECO:0000256" key="7">
    <source>
        <dbReference type="SAM" id="Phobius"/>
    </source>
</evidence>
<reference evidence="9 10" key="1">
    <citation type="submission" date="2020-08" db="EMBL/GenBank/DDBJ databases">
        <title>Sequencing the genomes of 1000 actinobacteria strains.</title>
        <authorList>
            <person name="Klenk H.-P."/>
        </authorList>
    </citation>
    <scope>NUCLEOTIDE SEQUENCE [LARGE SCALE GENOMIC DNA]</scope>
    <source>
        <strain evidence="9 10">DSM 45084</strain>
    </source>
</reference>
<organism evidence="9 10">
    <name type="scientific">Saccharothrix violaceirubra</name>
    <dbReference type="NCBI Taxonomy" id="413306"/>
    <lineage>
        <taxon>Bacteria</taxon>
        <taxon>Bacillati</taxon>
        <taxon>Actinomycetota</taxon>
        <taxon>Actinomycetes</taxon>
        <taxon>Pseudonocardiales</taxon>
        <taxon>Pseudonocardiaceae</taxon>
        <taxon>Saccharothrix</taxon>
    </lineage>
</organism>
<dbReference type="SUPFAM" id="SSF103473">
    <property type="entry name" value="MFS general substrate transporter"/>
    <property type="match status" value="1"/>
</dbReference>
<dbReference type="InterPro" id="IPR011701">
    <property type="entry name" value="MFS"/>
</dbReference>
<dbReference type="Pfam" id="PF07690">
    <property type="entry name" value="MFS_1"/>
    <property type="match status" value="1"/>
</dbReference>
<comment type="subcellular location">
    <subcellularLocation>
        <location evidence="1">Cell membrane</location>
        <topology evidence="1">Multi-pass membrane protein</topology>
    </subcellularLocation>
</comment>
<feature type="transmembrane region" description="Helical" evidence="7">
    <location>
        <begin position="331"/>
        <end position="360"/>
    </location>
</feature>
<feature type="transmembrane region" description="Helical" evidence="7">
    <location>
        <begin position="222"/>
        <end position="241"/>
    </location>
</feature>
<keyword evidence="2" id="KW-0813">Transport</keyword>
<feature type="transmembrane region" description="Helical" evidence="7">
    <location>
        <begin position="299"/>
        <end position="319"/>
    </location>
</feature>
<dbReference type="PANTHER" id="PTHR42718:SF46">
    <property type="entry name" value="BLR6921 PROTEIN"/>
    <property type="match status" value="1"/>
</dbReference>
<feature type="transmembrane region" description="Helical" evidence="7">
    <location>
        <begin position="36"/>
        <end position="55"/>
    </location>
</feature>
<proteinExistence type="predicted"/>
<keyword evidence="5 7" id="KW-1133">Transmembrane helix</keyword>
<evidence type="ECO:0000313" key="9">
    <source>
        <dbReference type="EMBL" id="MBB4967794.1"/>
    </source>
</evidence>
<name>A0A7W7T744_9PSEU</name>
<gene>
    <name evidence="9" type="ORF">F4559_005153</name>
</gene>
<keyword evidence="3" id="KW-1003">Cell membrane</keyword>
<feature type="transmembrane region" description="Helical" evidence="7">
    <location>
        <begin position="270"/>
        <end position="293"/>
    </location>
</feature>
<dbReference type="EMBL" id="JACHJS010000001">
    <property type="protein sequence ID" value="MBB4967794.1"/>
    <property type="molecule type" value="Genomic_DNA"/>
</dbReference>
<evidence type="ECO:0000259" key="8">
    <source>
        <dbReference type="PROSITE" id="PS50850"/>
    </source>
</evidence>
<evidence type="ECO:0000256" key="4">
    <source>
        <dbReference type="ARBA" id="ARBA00022692"/>
    </source>
</evidence>
<evidence type="ECO:0000256" key="6">
    <source>
        <dbReference type="ARBA" id="ARBA00023136"/>
    </source>
</evidence>
<dbReference type="InterPro" id="IPR020846">
    <property type="entry name" value="MFS_dom"/>
</dbReference>
<dbReference type="InterPro" id="IPR036259">
    <property type="entry name" value="MFS_trans_sf"/>
</dbReference>
<keyword evidence="6 7" id="KW-0472">Membrane</keyword>
<dbReference type="PROSITE" id="PS50850">
    <property type="entry name" value="MFS"/>
    <property type="match status" value="1"/>
</dbReference>
<dbReference type="AlphaFoldDB" id="A0A7W7T744"/>
<dbReference type="PANTHER" id="PTHR42718">
    <property type="entry name" value="MAJOR FACILITATOR SUPERFAMILY MULTIDRUG TRANSPORTER MFSC"/>
    <property type="match status" value="1"/>
</dbReference>
<evidence type="ECO:0000256" key="1">
    <source>
        <dbReference type="ARBA" id="ARBA00004651"/>
    </source>
</evidence>
<feature type="transmembrane region" description="Helical" evidence="7">
    <location>
        <begin position="75"/>
        <end position="91"/>
    </location>
</feature>
<dbReference type="InterPro" id="IPR005829">
    <property type="entry name" value="Sugar_transporter_CS"/>
</dbReference>
<accession>A0A7W7T744</accession>
<evidence type="ECO:0000256" key="5">
    <source>
        <dbReference type="ARBA" id="ARBA00022989"/>
    </source>
</evidence>
<protein>
    <submittedName>
        <fullName evidence="9">MFS family permease</fullName>
    </submittedName>
</protein>
<dbReference type="Proteomes" id="UP000542674">
    <property type="component" value="Unassembled WGS sequence"/>
</dbReference>
<dbReference type="Gene3D" id="1.20.1250.20">
    <property type="entry name" value="MFS general substrate transporter like domains"/>
    <property type="match status" value="1"/>
</dbReference>
<sequence>MNYVGIRYNRLTMYFTLRWFVVESPRPRRVATWTGAPWLAVATVCFGAFLGQFDASVVTLALPAIGQDYGGSPEWVALAYLLTLVALVAPVGRFSDVVGRKIVYLYGFAVFTLASVGCALADGLPSLITFRVVQAIGAAMLQANSVALVAASAPGREHRALGVQAAAQALGLALGPTAGGLLVDAFGWRWVFAVNVPIGLIALVAGHFLLPRTAERSTATPFRPVNTVLLAAATTTALLLLSGVDEPLLLLVAVPAAIGYVLREPLLRKVGLGLFGAFCGYLVLFGPLVLIPFTATGPLWRTGLLLSALPLGFALTATVKWRWSGLFGTALSTVALVTMALGVVDVVTLGVLGLGLGLFIPANNARVLAALPPCDAGSGGGLVNLARGLGTAFGVALPLLLHDHHGPNVPFWVLAGVASVAALRPFGDKRGRPLQPKGRKQ</sequence>
<feature type="transmembrane region" description="Helical" evidence="7">
    <location>
        <begin position="188"/>
        <end position="210"/>
    </location>
</feature>
<dbReference type="RefSeq" id="WP_312865816.1">
    <property type="nucleotide sequence ID" value="NZ_BAABAI010000032.1"/>
</dbReference>
<feature type="domain" description="Major facilitator superfamily (MFS) profile" evidence="8">
    <location>
        <begin position="40"/>
        <end position="433"/>
    </location>
</feature>
<dbReference type="CDD" id="cd17321">
    <property type="entry name" value="MFS_MMR_MDR_like"/>
    <property type="match status" value="1"/>
</dbReference>
<dbReference type="PROSITE" id="PS00216">
    <property type="entry name" value="SUGAR_TRANSPORT_1"/>
    <property type="match status" value="1"/>
</dbReference>
<evidence type="ECO:0000256" key="3">
    <source>
        <dbReference type="ARBA" id="ARBA00022475"/>
    </source>
</evidence>
<comment type="caution">
    <text evidence="9">The sequence shown here is derived from an EMBL/GenBank/DDBJ whole genome shotgun (WGS) entry which is preliminary data.</text>
</comment>
<keyword evidence="10" id="KW-1185">Reference proteome</keyword>